<comment type="caution">
    <text evidence="3">The sequence shown here is derived from an EMBL/GenBank/DDBJ whole genome shotgun (WGS) entry which is preliminary data.</text>
</comment>
<keyword evidence="1" id="KW-0732">Signal</keyword>
<dbReference type="GO" id="GO:0005769">
    <property type="term" value="C:early endosome"/>
    <property type="evidence" value="ECO:0007669"/>
    <property type="project" value="TreeGrafter"/>
</dbReference>
<dbReference type="PANTHER" id="PTHR45662:SF8">
    <property type="entry name" value="PHOSPHATIDYLINOSITIDE PHOSPHATASE SAC2"/>
    <property type="match status" value="1"/>
</dbReference>
<accession>A0AAV7JSG1</accession>
<dbReference type="EMBL" id="JAKMXF010000301">
    <property type="protein sequence ID" value="KAI6651917.1"/>
    <property type="molecule type" value="Genomic_DNA"/>
</dbReference>
<dbReference type="GO" id="GO:2001135">
    <property type="term" value="P:regulation of endocytic recycling"/>
    <property type="evidence" value="ECO:0007669"/>
    <property type="project" value="TreeGrafter"/>
</dbReference>
<evidence type="ECO:0000313" key="4">
    <source>
        <dbReference type="Proteomes" id="UP001165289"/>
    </source>
</evidence>
<dbReference type="PROSITE" id="PS50275">
    <property type="entry name" value="SAC"/>
    <property type="match status" value="1"/>
</dbReference>
<evidence type="ECO:0000259" key="2">
    <source>
        <dbReference type="PROSITE" id="PS50275"/>
    </source>
</evidence>
<dbReference type="Pfam" id="PF02383">
    <property type="entry name" value="Syja_N"/>
    <property type="match status" value="1"/>
</dbReference>
<dbReference type="GO" id="GO:0043812">
    <property type="term" value="F:phosphatidylinositol-4-phosphate phosphatase activity"/>
    <property type="evidence" value="ECO:0007669"/>
    <property type="project" value="TreeGrafter"/>
</dbReference>
<dbReference type="InterPro" id="IPR002013">
    <property type="entry name" value="SAC_dom"/>
</dbReference>
<dbReference type="GO" id="GO:0046856">
    <property type="term" value="P:phosphatidylinositol dephosphorylation"/>
    <property type="evidence" value="ECO:0007669"/>
    <property type="project" value="TreeGrafter"/>
</dbReference>
<dbReference type="PANTHER" id="PTHR45662">
    <property type="entry name" value="PHOSPHATIDYLINOSITIDE PHOSPHATASE SAC1"/>
    <property type="match status" value="1"/>
</dbReference>
<feature type="signal peptide" evidence="1">
    <location>
        <begin position="1"/>
        <end position="25"/>
    </location>
</feature>
<organism evidence="3 4">
    <name type="scientific">Oopsacas minuta</name>
    <dbReference type="NCBI Taxonomy" id="111878"/>
    <lineage>
        <taxon>Eukaryota</taxon>
        <taxon>Metazoa</taxon>
        <taxon>Porifera</taxon>
        <taxon>Hexactinellida</taxon>
        <taxon>Hexasterophora</taxon>
        <taxon>Lyssacinosida</taxon>
        <taxon>Leucopsacidae</taxon>
        <taxon>Oopsacas</taxon>
    </lineage>
</organism>
<evidence type="ECO:0000256" key="1">
    <source>
        <dbReference type="SAM" id="SignalP"/>
    </source>
</evidence>
<name>A0AAV7JSG1_9METZ</name>
<sequence>MFYPMYSLQYLIVFLFIIDFEEISISQVQNNPPENSPIFHLSIISRRSRYRAGTRYKRRGIDSDGYVANYVETELVIMVGSQKFSYVQVRGSIPIFWSQSGPKYKPLPQINKDFHSTQDAFELHISSQIRIYKHMSIVNLVDEIGKESIVKNEFESHYKALNSPHLNYFFFDFHKQCKGFQFSRLQEIFSQIREQFEHYNFFWVSRTNDQKLDLLCEQGGVFRVNCMDCLDRTNVIQAIIAREMLDLVLMKLGLLMPDQSLPFVCLQSYRKLWADNGDAISRQYAGTVAMKGDLTRTGHRNLKGTVRDGFSSANRYYINHFKDTLRQRVIDSMQDDLGIDPAPSENSIFNQVDIFENDINDPCGLIHAVREYLDLDENIRGWALKELDSFKCISSEASDQFFILLLLPNAILILLYQYTPGLILSYELLKYTSLESVQFGTFNKYKLLDRKHAIRIHYNIEGSTGYHYTLGSLLSKSDDIKLELSIVFNEIKLTTSRLNYFPNYQSIKLTNQISKPHKFVKINNIGSDLRELGELRQLIKIESHDHPSASQHKTIDDNTKDLKAKGVSSSTENLIIHDKGTEFYYIPNSTEKIYSSDYPILDHELDPTGILSVNRCLIIVYIHIHQYQVIV</sequence>
<keyword evidence="4" id="KW-1185">Reference proteome</keyword>
<dbReference type="AlphaFoldDB" id="A0AAV7JSG1"/>
<reference evidence="3 4" key="1">
    <citation type="journal article" date="2023" name="BMC Biol.">
        <title>The compact genome of the sponge Oopsacas minuta (Hexactinellida) is lacking key metazoan core genes.</title>
        <authorList>
            <person name="Santini S."/>
            <person name="Schenkelaars Q."/>
            <person name="Jourda C."/>
            <person name="Duchesne M."/>
            <person name="Belahbib H."/>
            <person name="Rocher C."/>
            <person name="Selva M."/>
            <person name="Riesgo A."/>
            <person name="Vervoort M."/>
            <person name="Leys S.P."/>
            <person name="Kodjabachian L."/>
            <person name="Le Bivic A."/>
            <person name="Borchiellini C."/>
            <person name="Claverie J.M."/>
            <person name="Renard E."/>
        </authorList>
    </citation>
    <scope>NUCLEOTIDE SEQUENCE [LARGE SCALE GENOMIC DNA]</scope>
    <source>
        <strain evidence="3">SPO-2</strain>
    </source>
</reference>
<protein>
    <submittedName>
        <fullName evidence="3">Synaptojanin-1 isoform X3</fullName>
    </submittedName>
</protein>
<feature type="chain" id="PRO_5043428835" evidence="1">
    <location>
        <begin position="26"/>
        <end position="631"/>
    </location>
</feature>
<gene>
    <name evidence="3" type="ORF">LOD99_4796</name>
</gene>
<proteinExistence type="predicted"/>
<dbReference type="GO" id="GO:0045334">
    <property type="term" value="C:clathrin-coated endocytic vesicle"/>
    <property type="evidence" value="ECO:0007669"/>
    <property type="project" value="TreeGrafter"/>
</dbReference>
<evidence type="ECO:0000313" key="3">
    <source>
        <dbReference type="EMBL" id="KAI6651917.1"/>
    </source>
</evidence>
<feature type="domain" description="SAC" evidence="2">
    <location>
        <begin position="41"/>
        <end position="286"/>
    </location>
</feature>
<dbReference type="Proteomes" id="UP001165289">
    <property type="component" value="Unassembled WGS sequence"/>
</dbReference>